<keyword evidence="7 11" id="KW-0805">Transcription regulation</keyword>
<feature type="binding site" evidence="11">
    <location>
        <position position="43"/>
    </location>
    <ligand>
        <name>[4Fe-4S] cluster</name>
        <dbReference type="ChEBI" id="CHEBI:49883"/>
    </ligand>
</feature>
<evidence type="ECO:0000256" key="7">
    <source>
        <dbReference type="ARBA" id="ARBA00023015"/>
    </source>
</evidence>
<evidence type="ECO:0000256" key="1">
    <source>
        <dbReference type="ARBA" id="ARBA00004496"/>
    </source>
</evidence>
<comment type="PTM">
    <text evidence="11">The Fe-S cluster can be nitrosylated by nitric oxide (NO).</text>
</comment>
<sequence length="141" mass="15458">MTNRQPRPACATAGVDMYPAPSDDLGTARAVAVCDTCQIRQACADGALARREQWGVWGGLTETRRRSMFRHNRVPAHIVRAPSPAMIRREEVARLAGKRVPTEAIAARLGVTVDLVCRDLQRLRSDRQAEKQQEPAGTVAA</sequence>
<reference evidence="13" key="1">
    <citation type="submission" date="2021-04" db="EMBL/GenBank/DDBJ databases">
        <title>Biosynthetic gene clusters of Dactylosporangioum roseum.</title>
        <authorList>
            <person name="Hartkoorn R.C."/>
            <person name="Beaudoing E."/>
            <person name="Hot D."/>
            <person name="Moureu S."/>
        </authorList>
    </citation>
    <scope>NUCLEOTIDE SEQUENCE</scope>
    <source>
        <strain evidence="13">NRRL B-16295</strain>
    </source>
</reference>
<dbReference type="HAMAP" id="MF_01479">
    <property type="entry name" value="WhiB"/>
    <property type="match status" value="1"/>
</dbReference>
<evidence type="ECO:0000259" key="12">
    <source>
        <dbReference type="PROSITE" id="PS51674"/>
    </source>
</evidence>
<feature type="binding site" evidence="11">
    <location>
        <position position="37"/>
    </location>
    <ligand>
        <name>[4Fe-4S] cluster</name>
        <dbReference type="ChEBI" id="CHEBI:49883"/>
    </ligand>
</feature>
<evidence type="ECO:0000256" key="2">
    <source>
        <dbReference type="ARBA" id="ARBA00006597"/>
    </source>
</evidence>
<feature type="binding site" evidence="11">
    <location>
        <position position="34"/>
    </location>
    <ligand>
        <name>[4Fe-4S] cluster</name>
        <dbReference type="ChEBI" id="CHEBI:49883"/>
    </ligand>
</feature>
<evidence type="ECO:0000313" key="14">
    <source>
        <dbReference type="Proteomes" id="UP001058271"/>
    </source>
</evidence>
<dbReference type="InterPro" id="IPR034768">
    <property type="entry name" value="4FE4S_WBL"/>
</dbReference>
<comment type="function">
    <text evidence="11">Acts as a transcriptional regulator. Probably redox-responsive. The apo- but not holo-form probably binds DNA.</text>
</comment>
<feature type="domain" description="4Fe-4S Wbl-type" evidence="12">
    <location>
        <begin position="9"/>
        <end position="67"/>
    </location>
</feature>
<evidence type="ECO:0000256" key="8">
    <source>
        <dbReference type="ARBA" id="ARBA00023125"/>
    </source>
</evidence>
<comment type="PTM">
    <text evidence="11">Upon Fe-S cluster removal intramolecular disulfide bonds are formed.</text>
</comment>
<comment type="similarity">
    <text evidence="2 11">Belongs to the WhiB family.</text>
</comment>
<dbReference type="Proteomes" id="UP001058271">
    <property type="component" value="Chromosome"/>
</dbReference>
<keyword evidence="9 11" id="KW-1015">Disulfide bond</keyword>
<evidence type="ECO:0000256" key="4">
    <source>
        <dbReference type="ARBA" id="ARBA00022723"/>
    </source>
</evidence>
<keyword evidence="6 11" id="KW-0411">Iron-sulfur</keyword>
<keyword evidence="4 11" id="KW-0479">Metal-binding</keyword>
<dbReference type="EMBL" id="CP073721">
    <property type="protein sequence ID" value="UWZ37905.1"/>
    <property type="molecule type" value="Genomic_DNA"/>
</dbReference>
<name>A0ABY5ZA88_9ACTN</name>
<evidence type="ECO:0000256" key="3">
    <source>
        <dbReference type="ARBA" id="ARBA00022485"/>
    </source>
</evidence>
<gene>
    <name evidence="11" type="primary">whiB</name>
    <name evidence="13" type="ORF">Drose_06410</name>
</gene>
<dbReference type="PROSITE" id="PS51674">
    <property type="entry name" value="4FE4S_WBL"/>
    <property type="match status" value="1"/>
</dbReference>
<protein>
    <recommendedName>
        <fullName evidence="11">Transcriptional regulator WhiB</fullName>
    </recommendedName>
</protein>
<evidence type="ECO:0000256" key="9">
    <source>
        <dbReference type="ARBA" id="ARBA00023157"/>
    </source>
</evidence>
<comment type="subcellular location">
    <subcellularLocation>
        <location evidence="1 11">Cytoplasm</location>
    </subcellularLocation>
</comment>
<evidence type="ECO:0000313" key="13">
    <source>
        <dbReference type="EMBL" id="UWZ37905.1"/>
    </source>
</evidence>
<dbReference type="InterPro" id="IPR003482">
    <property type="entry name" value="Whib"/>
</dbReference>
<keyword evidence="3 11" id="KW-0004">4Fe-4S</keyword>
<dbReference type="Pfam" id="PF02467">
    <property type="entry name" value="Whib"/>
    <property type="match status" value="1"/>
</dbReference>
<keyword evidence="11" id="KW-0963">Cytoplasm</keyword>
<keyword evidence="14" id="KW-1185">Reference proteome</keyword>
<comment type="cofactor">
    <cofactor evidence="11">
        <name>[4Fe-4S] cluster</name>
        <dbReference type="ChEBI" id="CHEBI:49883"/>
    </cofactor>
    <text evidence="11">Binds 1 [4Fe-4S] cluster per subunit. Following nitrosylation of the [4Fe-4S] cluster binds 1 [4Fe-8(NO)] cluster per subunit.</text>
</comment>
<organism evidence="13 14">
    <name type="scientific">Dactylosporangium roseum</name>
    <dbReference type="NCBI Taxonomy" id="47989"/>
    <lineage>
        <taxon>Bacteria</taxon>
        <taxon>Bacillati</taxon>
        <taxon>Actinomycetota</taxon>
        <taxon>Actinomycetes</taxon>
        <taxon>Micromonosporales</taxon>
        <taxon>Micromonosporaceae</taxon>
        <taxon>Dactylosporangium</taxon>
    </lineage>
</organism>
<evidence type="ECO:0000256" key="11">
    <source>
        <dbReference type="HAMAP-Rule" id="MF_01479"/>
    </source>
</evidence>
<evidence type="ECO:0000256" key="10">
    <source>
        <dbReference type="ARBA" id="ARBA00023163"/>
    </source>
</evidence>
<dbReference type="RefSeq" id="WP_260727267.1">
    <property type="nucleotide sequence ID" value="NZ_BAAABS010000033.1"/>
</dbReference>
<evidence type="ECO:0000256" key="5">
    <source>
        <dbReference type="ARBA" id="ARBA00023004"/>
    </source>
</evidence>
<keyword evidence="8 11" id="KW-0238">DNA-binding</keyword>
<keyword evidence="5 11" id="KW-0408">Iron</keyword>
<feature type="binding site" evidence="11">
    <location>
        <position position="10"/>
    </location>
    <ligand>
        <name>[4Fe-4S] cluster</name>
        <dbReference type="ChEBI" id="CHEBI:49883"/>
    </ligand>
</feature>
<evidence type="ECO:0000256" key="6">
    <source>
        <dbReference type="ARBA" id="ARBA00023014"/>
    </source>
</evidence>
<dbReference type="PANTHER" id="PTHR38839">
    <property type="entry name" value="TRANSCRIPTIONAL REGULATOR WHID-RELATED"/>
    <property type="match status" value="1"/>
</dbReference>
<accession>A0ABY5ZA88</accession>
<keyword evidence="10 11" id="KW-0804">Transcription</keyword>
<proteinExistence type="inferred from homology"/>